<dbReference type="Gene3D" id="1.10.1760.20">
    <property type="match status" value="1"/>
</dbReference>
<keyword evidence="3" id="KW-1133">Transmembrane helix</keyword>
<evidence type="ECO:0000313" key="4">
    <source>
        <dbReference type="EMBL" id="MBC5668767.1"/>
    </source>
</evidence>
<feature type="transmembrane region" description="Helical" evidence="3">
    <location>
        <begin position="12"/>
        <end position="31"/>
    </location>
</feature>
<feature type="transmembrane region" description="Helical" evidence="3">
    <location>
        <begin position="92"/>
        <end position="110"/>
    </location>
</feature>
<dbReference type="Pfam" id="PF02632">
    <property type="entry name" value="BioY"/>
    <property type="match status" value="1"/>
</dbReference>
<keyword evidence="5" id="KW-1185">Reference proteome</keyword>
<comment type="subcellular location">
    <subcellularLocation>
        <location evidence="2">Cell membrane</location>
        <topology evidence="2">Multi-pass membrane protein</topology>
    </subcellularLocation>
</comment>
<keyword evidence="2" id="KW-1003">Cell membrane</keyword>
<feature type="transmembrane region" description="Helical" evidence="3">
    <location>
        <begin position="37"/>
        <end position="55"/>
    </location>
</feature>
<dbReference type="PANTHER" id="PTHR34295:SF1">
    <property type="entry name" value="BIOTIN TRANSPORTER BIOY"/>
    <property type="match status" value="1"/>
</dbReference>
<dbReference type="InterPro" id="IPR003784">
    <property type="entry name" value="BioY"/>
</dbReference>
<keyword evidence="2" id="KW-0813">Transport</keyword>
<keyword evidence="3" id="KW-0812">Transmembrane</keyword>
<organism evidence="4 5">
    <name type="scientific">Eubacterium segne</name>
    <dbReference type="NCBI Taxonomy" id="2763045"/>
    <lineage>
        <taxon>Bacteria</taxon>
        <taxon>Bacillati</taxon>
        <taxon>Bacillota</taxon>
        <taxon>Clostridia</taxon>
        <taxon>Eubacteriales</taxon>
        <taxon>Eubacteriaceae</taxon>
        <taxon>Eubacterium</taxon>
    </lineage>
</organism>
<gene>
    <name evidence="4" type="ORF">H8S00_12395</name>
</gene>
<keyword evidence="2 3" id="KW-0472">Membrane</keyword>
<evidence type="ECO:0000313" key="5">
    <source>
        <dbReference type="Proteomes" id="UP000597877"/>
    </source>
</evidence>
<evidence type="ECO:0000256" key="3">
    <source>
        <dbReference type="SAM" id="Phobius"/>
    </source>
</evidence>
<feature type="transmembrane region" description="Helical" evidence="3">
    <location>
        <begin position="122"/>
        <end position="146"/>
    </location>
</feature>
<sequence length="189" mass="20326">MQTQKEKLFSTQNMVLIAIFTALIVVCSWIRVPVQPVPFTLQTFAVFVTAGLLGSKRGTISVIVYILLGIIGVPVFAGQVKSGPSVIAGPTGGYIVGFIFTAIVTGLIVEKAANKLEGVAKIAVTALAMIVGDVICFAIGTIWFMILMKNGLVATLGLCVFPYIIPDIIKIIVAVIIVDRMKKYVRYFD</sequence>
<evidence type="ECO:0000256" key="1">
    <source>
        <dbReference type="ARBA" id="ARBA00010692"/>
    </source>
</evidence>
<protein>
    <recommendedName>
        <fullName evidence="2">Biotin transporter</fullName>
    </recommendedName>
</protein>
<comment type="caution">
    <text evidence="4">The sequence shown here is derived from an EMBL/GenBank/DDBJ whole genome shotgun (WGS) entry which is preliminary data.</text>
</comment>
<dbReference type="RefSeq" id="WP_186840652.1">
    <property type="nucleotide sequence ID" value="NZ_JACOOZ010000010.1"/>
</dbReference>
<comment type="similarity">
    <text evidence="1 2">Belongs to the BioY family.</text>
</comment>
<accession>A0ABR7F577</accession>
<dbReference type="PANTHER" id="PTHR34295">
    <property type="entry name" value="BIOTIN TRANSPORTER BIOY"/>
    <property type="match status" value="1"/>
</dbReference>
<feature type="transmembrane region" description="Helical" evidence="3">
    <location>
        <begin position="152"/>
        <end position="178"/>
    </location>
</feature>
<name>A0ABR7F577_9FIRM</name>
<dbReference type="EMBL" id="JACOOZ010000010">
    <property type="protein sequence ID" value="MBC5668767.1"/>
    <property type="molecule type" value="Genomic_DNA"/>
</dbReference>
<dbReference type="Proteomes" id="UP000597877">
    <property type="component" value="Unassembled WGS sequence"/>
</dbReference>
<proteinExistence type="inferred from homology"/>
<reference evidence="4 5" key="1">
    <citation type="submission" date="2020-08" db="EMBL/GenBank/DDBJ databases">
        <title>Genome public.</title>
        <authorList>
            <person name="Liu C."/>
            <person name="Sun Q."/>
        </authorList>
    </citation>
    <scope>NUCLEOTIDE SEQUENCE [LARGE SCALE GENOMIC DNA]</scope>
    <source>
        <strain evidence="4 5">BX4</strain>
    </source>
</reference>
<evidence type="ECO:0000256" key="2">
    <source>
        <dbReference type="PIRNR" id="PIRNR016661"/>
    </source>
</evidence>
<feature type="transmembrane region" description="Helical" evidence="3">
    <location>
        <begin position="62"/>
        <end position="80"/>
    </location>
</feature>
<dbReference type="PIRSF" id="PIRSF016661">
    <property type="entry name" value="BioY"/>
    <property type="match status" value="1"/>
</dbReference>